<reference evidence="2 3" key="1">
    <citation type="journal article" date="2007" name="Int. J. Syst. Evol. Microbiol.">
        <title>Chryseobacterium flavum sp. nov., isolated from polluted soil.</title>
        <authorList>
            <person name="Zhou Y."/>
            <person name="Dong J."/>
            <person name="Wang X."/>
            <person name="Huang X."/>
            <person name="Zhang K.Y."/>
            <person name="Zhang Y.Q."/>
            <person name="Guo Y.F."/>
            <person name="Lai R."/>
            <person name="Li W.J."/>
        </authorList>
    </citation>
    <scope>NUCLEOTIDE SEQUENCE [LARGE SCALE GENOMIC DNA]</scope>
    <source>
        <strain evidence="2 3">KCTC 12877</strain>
    </source>
</reference>
<dbReference type="Gene3D" id="3.10.180.10">
    <property type="entry name" value="2,3-Dihydroxybiphenyl 1,2-Dioxygenase, domain 1"/>
    <property type="match status" value="1"/>
</dbReference>
<dbReference type="CDD" id="cd06587">
    <property type="entry name" value="VOC"/>
    <property type="match status" value="1"/>
</dbReference>
<comment type="caution">
    <text evidence="2">The sequence shown here is derived from an EMBL/GenBank/DDBJ whole genome shotgun (WGS) entry which is preliminary data.</text>
</comment>
<dbReference type="PANTHER" id="PTHR33993">
    <property type="entry name" value="GLYOXALASE-RELATED"/>
    <property type="match status" value="1"/>
</dbReference>
<dbReference type="PROSITE" id="PS51819">
    <property type="entry name" value="VOC"/>
    <property type="match status" value="1"/>
</dbReference>
<keyword evidence="3" id="KW-1185">Reference proteome</keyword>
<organism evidence="2 3">
    <name type="scientific">Chryseobacterium flavum</name>
    <dbReference type="NCBI Taxonomy" id="415851"/>
    <lineage>
        <taxon>Bacteria</taxon>
        <taxon>Pseudomonadati</taxon>
        <taxon>Bacteroidota</taxon>
        <taxon>Flavobacteriia</taxon>
        <taxon>Flavobacteriales</taxon>
        <taxon>Weeksellaceae</taxon>
        <taxon>Chryseobacterium group</taxon>
        <taxon>Chryseobacterium</taxon>
    </lineage>
</organism>
<feature type="domain" description="VOC" evidence="1">
    <location>
        <begin position="6"/>
        <end position="122"/>
    </location>
</feature>
<sequence length="125" mass="14477">MKRVTAIGGIFFKCKDPEQVNEWYKTHLGLPTSPYGAKFDWKDEESGKKGYTLWSPFKESTQYFEPSAKEFMINYHVENIETLVEELKKEGVTVLDEIATYEYGKFVHILDPEGNKIELFEPAGE</sequence>
<dbReference type="InterPro" id="IPR052164">
    <property type="entry name" value="Anthracycline_SecMetBiosynth"/>
</dbReference>
<dbReference type="InterPro" id="IPR041581">
    <property type="entry name" value="Glyoxalase_6"/>
</dbReference>
<dbReference type="EMBL" id="QNUE01000001">
    <property type="protein sequence ID" value="REC69528.1"/>
    <property type="molecule type" value="Genomic_DNA"/>
</dbReference>
<proteinExistence type="predicted"/>
<dbReference type="RefSeq" id="WP_115956487.1">
    <property type="nucleotide sequence ID" value="NZ_CBCRVL010000002.1"/>
</dbReference>
<gene>
    <name evidence="2" type="ORF">DRF59_01305</name>
</gene>
<dbReference type="Proteomes" id="UP000256769">
    <property type="component" value="Unassembled WGS sequence"/>
</dbReference>
<dbReference type="Pfam" id="PF18029">
    <property type="entry name" value="Glyoxalase_6"/>
    <property type="match status" value="1"/>
</dbReference>
<evidence type="ECO:0000259" key="1">
    <source>
        <dbReference type="PROSITE" id="PS51819"/>
    </source>
</evidence>
<evidence type="ECO:0000313" key="3">
    <source>
        <dbReference type="Proteomes" id="UP000256769"/>
    </source>
</evidence>
<evidence type="ECO:0000313" key="2">
    <source>
        <dbReference type="EMBL" id="REC69528.1"/>
    </source>
</evidence>
<accession>A0A3D9CV77</accession>
<dbReference type="AlphaFoldDB" id="A0A3D9CV77"/>
<dbReference type="SUPFAM" id="SSF54593">
    <property type="entry name" value="Glyoxalase/Bleomycin resistance protein/Dihydroxybiphenyl dioxygenase"/>
    <property type="match status" value="1"/>
</dbReference>
<dbReference type="OrthoDB" id="9799428at2"/>
<dbReference type="InterPro" id="IPR037523">
    <property type="entry name" value="VOC_core"/>
</dbReference>
<dbReference type="InterPro" id="IPR029068">
    <property type="entry name" value="Glyas_Bleomycin-R_OHBP_Dase"/>
</dbReference>
<dbReference type="PANTHER" id="PTHR33993:SF5">
    <property type="entry name" value="GLYOXALASE"/>
    <property type="match status" value="1"/>
</dbReference>
<protein>
    <submittedName>
        <fullName evidence="2">VOC family protein</fullName>
    </submittedName>
</protein>
<name>A0A3D9CV77_9FLAO</name>